<feature type="transmembrane region" description="Helical" evidence="2">
    <location>
        <begin position="45"/>
        <end position="61"/>
    </location>
</feature>
<feature type="transmembrane region" description="Helical" evidence="2">
    <location>
        <begin position="81"/>
        <end position="98"/>
    </location>
</feature>
<gene>
    <name evidence="3" type="ORF">DFH08DRAFT_468059</name>
</gene>
<feature type="transmembrane region" description="Helical" evidence="2">
    <location>
        <begin position="242"/>
        <end position="264"/>
    </location>
</feature>
<keyword evidence="2" id="KW-0812">Transmembrane</keyword>
<evidence type="ECO:0000256" key="2">
    <source>
        <dbReference type="SAM" id="Phobius"/>
    </source>
</evidence>
<dbReference type="EMBL" id="JARIHO010000008">
    <property type="protein sequence ID" value="KAJ7356886.1"/>
    <property type="molecule type" value="Genomic_DNA"/>
</dbReference>
<proteinExistence type="predicted"/>
<feature type="compositionally biased region" description="Basic and acidic residues" evidence="1">
    <location>
        <begin position="279"/>
        <end position="302"/>
    </location>
</feature>
<feature type="transmembrane region" description="Helical" evidence="2">
    <location>
        <begin position="163"/>
        <end position="187"/>
    </location>
</feature>
<evidence type="ECO:0008006" key="5">
    <source>
        <dbReference type="Google" id="ProtNLM"/>
    </source>
</evidence>
<organism evidence="3 4">
    <name type="scientific">Mycena albidolilacea</name>
    <dbReference type="NCBI Taxonomy" id="1033008"/>
    <lineage>
        <taxon>Eukaryota</taxon>
        <taxon>Fungi</taxon>
        <taxon>Dikarya</taxon>
        <taxon>Basidiomycota</taxon>
        <taxon>Agaricomycotina</taxon>
        <taxon>Agaricomycetes</taxon>
        <taxon>Agaricomycetidae</taxon>
        <taxon>Agaricales</taxon>
        <taxon>Marasmiineae</taxon>
        <taxon>Mycenaceae</taxon>
        <taxon>Mycena</taxon>
    </lineage>
</organism>
<comment type="caution">
    <text evidence="3">The sequence shown here is derived from an EMBL/GenBank/DDBJ whole genome shotgun (WGS) entry which is preliminary data.</text>
</comment>
<feature type="transmembrane region" description="Helical" evidence="2">
    <location>
        <begin position="131"/>
        <end position="151"/>
    </location>
</feature>
<feature type="region of interest" description="Disordered" evidence="1">
    <location>
        <begin position="279"/>
        <end position="309"/>
    </location>
</feature>
<reference evidence="3" key="1">
    <citation type="submission" date="2023-03" db="EMBL/GenBank/DDBJ databases">
        <title>Massive genome expansion in bonnet fungi (Mycena s.s.) driven by repeated elements and novel gene families across ecological guilds.</title>
        <authorList>
            <consortium name="Lawrence Berkeley National Laboratory"/>
            <person name="Harder C.B."/>
            <person name="Miyauchi S."/>
            <person name="Viragh M."/>
            <person name="Kuo A."/>
            <person name="Thoen E."/>
            <person name="Andreopoulos B."/>
            <person name="Lu D."/>
            <person name="Skrede I."/>
            <person name="Drula E."/>
            <person name="Henrissat B."/>
            <person name="Morin E."/>
            <person name="Kohler A."/>
            <person name="Barry K."/>
            <person name="LaButti K."/>
            <person name="Morin E."/>
            <person name="Salamov A."/>
            <person name="Lipzen A."/>
            <person name="Mereny Z."/>
            <person name="Hegedus B."/>
            <person name="Baldrian P."/>
            <person name="Stursova M."/>
            <person name="Weitz H."/>
            <person name="Taylor A."/>
            <person name="Grigoriev I.V."/>
            <person name="Nagy L.G."/>
            <person name="Martin F."/>
            <person name="Kauserud H."/>
        </authorList>
    </citation>
    <scope>NUCLEOTIDE SEQUENCE</scope>
    <source>
        <strain evidence="3">CBHHK002</strain>
    </source>
</reference>
<keyword evidence="4" id="KW-1185">Reference proteome</keyword>
<keyword evidence="2" id="KW-0472">Membrane</keyword>
<evidence type="ECO:0000313" key="3">
    <source>
        <dbReference type="EMBL" id="KAJ7356886.1"/>
    </source>
</evidence>
<feature type="transmembrane region" description="Helical" evidence="2">
    <location>
        <begin position="199"/>
        <end position="218"/>
    </location>
</feature>
<name>A0AAD7AEY7_9AGAR</name>
<sequence length="309" mass="34780">MSVPSLVGGIATRDDLPGAIVFAAAYGLLVPIFVYRLFDERWRSIIFIQALAFTIERPVMFSLRASAAANPNTESSGVTKYMQATFALAFLALAQNVLRLLRVMLINTTTATPSDVDEPRRRFWYRRWTDFLMVLQLVAMILGIVATASLPPASDSGSNHTHWVLRYVSSALGLVFILLETLTLLWASKALPRIDQRAVRLLLVMTTLLTISPIYRLVVMHHTTPDIHAPGHQALNTKADKVAFYIVHLLPEFIVAFLFCAFNVKDICNTGFKGDGRWWDETPKERETRERKEQEKAAKRSSSEQSEDP</sequence>
<evidence type="ECO:0000313" key="4">
    <source>
        <dbReference type="Proteomes" id="UP001218218"/>
    </source>
</evidence>
<dbReference type="AlphaFoldDB" id="A0AAD7AEY7"/>
<protein>
    <recommendedName>
        <fullName evidence="5">Proteophosphoglycan ppg4</fullName>
    </recommendedName>
</protein>
<evidence type="ECO:0000256" key="1">
    <source>
        <dbReference type="SAM" id="MobiDB-lite"/>
    </source>
</evidence>
<keyword evidence="2" id="KW-1133">Transmembrane helix</keyword>
<feature type="transmembrane region" description="Helical" evidence="2">
    <location>
        <begin position="20"/>
        <end position="38"/>
    </location>
</feature>
<dbReference type="Proteomes" id="UP001218218">
    <property type="component" value="Unassembled WGS sequence"/>
</dbReference>
<accession>A0AAD7AEY7</accession>